<sequence>MTHRVSALRRLGSAAAAVAALATITLSATPAQAAGDGYVRLAHLSPDTPAVDVYLKSDSGTVKDQKFDGVAYGAMSDYLRLPTGTYSVAMRKAGAAASTPPVLTTQVTVDDGGAYTVAGVGRYADLGLRVLKDDLKLPGAGESKIRIIQASVRAPVLDVGGADGKTIADGVQFATTTAYRQVNPGKWTVRVKPTGGGATSDLPCTLGAGNVYSLLVLDDKKGGLKPELHIDAARQGGVPQGGVATGEGGTQSQSPMPMALLLAGFAAVATGGLLVALRRRPRSA</sequence>
<gene>
    <name evidence="4" type="ORF">Aau02nite_57820</name>
</gene>
<protein>
    <recommendedName>
        <fullName evidence="3">DUF4397 domain-containing protein</fullName>
    </recommendedName>
</protein>
<evidence type="ECO:0000256" key="2">
    <source>
        <dbReference type="SAM" id="SignalP"/>
    </source>
</evidence>
<name>A0A919SLH4_9ACTN</name>
<reference evidence="4" key="1">
    <citation type="submission" date="2021-03" db="EMBL/GenBank/DDBJ databases">
        <title>Whole genome shotgun sequence of Actinoplanes auranticolor NBRC 12245.</title>
        <authorList>
            <person name="Komaki H."/>
            <person name="Tamura T."/>
        </authorList>
    </citation>
    <scope>NUCLEOTIDE SEQUENCE</scope>
    <source>
        <strain evidence="4">NBRC 12245</strain>
    </source>
</reference>
<keyword evidence="2" id="KW-0732">Signal</keyword>
<dbReference type="AlphaFoldDB" id="A0A919SLH4"/>
<feature type="domain" description="DUF4397" evidence="3">
    <location>
        <begin position="38"/>
        <end position="159"/>
    </location>
</feature>
<feature type="transmembrane region" description="Helical" evidence="1">
    <location>
        <begin position="258"/>
        <end position="277"/>
    </location>
</feature>
<evidence type="ECO:0000259" key="3">
    <source>
        <dbReference type="Pfam" id="PF14344"/>
    </source>
</evidence>
<accession>A0A919SLH4</accession>
<keyword evidence="1" id="KW-0472">Membrane</keyword>
<keyword evidence="1" id="KW-0812">Transmembrane</keyword>
<feature type="chain" id="PRO_5037506672" description="DUF4397 domain-containing protein" evidence="2">
    <location>
        <begin position="34"/>
        <end position="284"/>
    </location>
</feature>
<feature type="signal peptide" evidence="2">
    <location>
        <begin position="1"/>
        <end position="33"/>
    </location>
</feature>
<comment type="caution">
    <text evidence="4">The sequence shown here is derived from an EMBL/GenBank/DDBJ whole genome shotgun (WGS) entry which is preliminary data.</text>
</comment>
<keyword evidence="1" id="KW-1133">Transmembrane helix</keyword>
<dbReference type="RefSeq" id="WP_212991706.1">
    <property type="nucleotide sequence ID" value="NZ_BAABEA010000002.1"/>
</dbReference>
<evidence type="ECO:0000313" key="5">
    <source>
        <dbReference type="Proteomes" id="UP000681340"/>
    </source>
</evidence>
<dbReference type="Proteomes" id="UP000681340">
    <property type="component" value="Unassembled WGS sequence"/>
</dbReference>
<keyword evidence="5" id="KW-1185">Reference proteome</keyword>
<dbReference type="Pfam" id="PF14344">
    <property type="entry name" value="DUF4397"/>
    <property type="match status" value="1"/>
</dbReference>
<evidence type="ECO:0000256" key="1">
    <source>
        <dbReference type="SAM" id="Phobius"/>
    </source>
</evidence>
<proteinExistence type="predicted"/>
<dbReference type="InterPro" id="IPR025510">
    <property type="entry name" value="DUF4397"/>
</dbReference>
<organism evidence="4 5">
    <name type="scientific">Actinoplanes auranticolor</name>
    <dbReference type="NCBI Taxonomy" id="47988"/>
    <lineage>
        <taxon>Bacteria</taxon>
        <taxon>Bacillati</taxon>
        <taxon>Actinomycetota</taxon>
        <taxon>Actinomycetes</taxon>
        <taxon>Micromonosporales</taxon>
        <taxon>Micromonosporaceae</taxon>
        <taxon>Actinoplanes</taxon>
    </lineage>
</organism>
<evidence type="ECO:0000313" key="4">
    <source>
        <dbReference type="EMBL" id="GIM73821.1"/>
    </source>
</evidence>
<dbReference type="EMBL" id="BOQL01000047">
    <property type="protein sequence ID" value="GIM73821.1"/>
    <property type="molecule type" value="Genomic_DNA"/>
</dbReference>